<reference evidence="1" key="1">
    <citation type="submission" date="2020-03" db="EMBL/GenBank/DDBJ databases">
        <title>The deep terrestrial virosphere.</title>
        <authorList>
            <person name="Holmfeldt K."/>
            <person name="Nilsson E."/>
            <person name="Simone D."/>
            <person name="Lopez-Fernandez M."/>
            <person name="Wu X."/>
            <person name="de Brujin I."/>
            <person name="Lundin D."/>
            <person name="Andersson A."/>
            <person name="Bertilsson S."/>
            <person name="Dopson M."/>
        </authorList>
    </citation>
    <scope>NUCLEOTIDE SEQUENCE</scope>
    <source>
        <strain evidence="1">MM171A01448</strain>
        <strain evidence="2">MM171B01050</strain>
    </source>
</reference>
<sequence>MSVITRKLLMKSGVVVTMELGPPALSLIVGEKALAVLSIRLTHFDNWIWLRGVSFGWRWPPVKCLARFVNMDETE</sequence>
<organism evidence="1">
    <name type="scientific">viral metagenome</name>
    <dbReference type="NCBI Taxonomy" id="1070528"/>
    <lineage>
        <taxon>unclassified sequences</taxon>
        <taxon>metagenomes</taxon>
        <taxon>organismal metagenomes</taxon>
    </lineage>
</organism>
<dbReference type="EMBL" id="MT143812">
    <property type="protein sequence ID" value="QJB02885.1"/>
    <property type="molecule type" value="Genomic_DNA"/>
</dbReference>
<name>A0A6M3LTV5_9ZZZZ</name>
<dbReference type="AlphaFoldDB" id="A0A6M3LTV5"/>
<proteinExistence type="predicted"/>
<evidence type="ECO:0000313" key="1">
    <source>
        <dbReference type="EMBL" id="QJA98906.1"/>
    </source>
</evidence>
<evidence type="ECO:0000313" key="2">
    <source>
        <dbReference type="EMBL" id="QJB02885.1"/>
    </source>
</evidence>
<dbReference type="EMBL" id="MT143616">
    <property type="protein sequence ID" value="QJA98906.1"/>
    <property type="molecule type" value="Genomic_DNA"/>
</dbReference>
<protein>
    <submittedName>
        <fullName evidence="1">Uncharacterized protein</fullName>
    </submittedName>
</protein>
<accession>A0A6M3LTV5</accession>
<gene>
    <name evidence="1" type="ORF">MM171A01448_0021</name>
    <name evidence="2" type="ORF">MM171B01050_0025</name>
</gene>